<dbReference type="Proteomes" id="UP001221142">
    <property type="component" value="Unassembled WGS sequence"/>
</dbReference>
<evidence type="ECO:0000313" key="2">
    <source>
        <dbReference type="Proteomes" id="UP001221142"/>
    </source>
</evidence>
<sequence length="288" mass="32795">MEDEPRLPPELERAIFELIAISWPVSIPNLLLVASRGPPTALSHPNHQQIHDTWITILQRRKFTHIQQTHPELLMGVQNLMLLELDTKESHTIVSACPNVQNLCILLPGLAAVQRRTALEVMPLRHLYCQLDDLGIFSNKDIFLSPLFAGITHMELYDLDDEDEYWTGLAALPRLTHLAFDAFTASLTARYKELLKVKTGLKALIVLRRLLARHPQIRVEDKRFVMMPLEDYTRDWQCGILYGNDFWARAEAFIAGRMAGLPPPDAEYPFYLSKDGSVDPLPSGPDLR</sequence>
<accession>A0AAD7CKY0</accession>
<protein>
    <submittedName>
        <fullName evidence="1">Uncharacterized protein</fullName>
    </submittedName>
</protein>
<dbReference type="EMBL" id="JARKIF010000001">
    <property type="protein sequence ID" value="KAJ7651393.1"/>
    <property type="molecule type" value="Genomic_DNA"/>
</dbReference>
<evidence type="ECO:0000313" key="1">
    <source>
        <dbReference type="EMBL" id="KAJ7651393.1"/>
    </source>
</evidence>
<comment type="caution">
    <text evidence="1">The sequence shown here is derived from an EMBL/GenBank/DDBJ whole genome shotgun (WGS) entry which is preliminary data.</text>
</comment>
<reference evidence="1" key="1">
    <citation type="submission" date="2023-03" db="EMBL/GenBank/DDBJ databases">
        <title>Massive genome expansion in bonnet fungi (Mycena s.s.) driven by repeated elements and novel gene families across ecological guilds.</title>
        <authorList>
            <consortium name="Lawrence Berkeley National Laboratory"/>
            <person name="Harder C.B."/>
            <person name="Miyauchi S."/>
            <person name="Viragh M."/>
            <person name="Kuo A."/>
            <person name="Thoen E."/>
            <person name="Andreopoulos B."/>
            <person name="Lu D."/>
            <person name="Skrede I."/>
            <person name="Drula E."/>
            <person name="Henrissat B."/>
            <person name="Morin E."/>
            <person name="Kohler A."/>
            <person name="Barry K."/>
            <person name="LaButti K."/>
            <person name="Morin E."/>
            <person name="Salamov A."/>
            <person name="Lipzen A."/>
            <person name="Mereny Z."/>
            <person name="Hegedus B."/>
            <person name="Baldrian P."/>
            <person name="Stursova M."/>
            <person name="Weitz H."/>
            <person name="Taylor A."/>
            <person name="Grigoriev I.V."/>
            <person name="Nagy L.G."/>
            <person name="Martin F."/>
            <person name="Kauserud H."/>
        </authorList>
    </citation>
    <scope>NUCLEOTIDE SEQUENCE</scope>
    <source>
        <strain evidence="1">9284</strain>
    </source>
</reference>
<proteinExistence type="predicted"/>
<name>A0AAD7CKY0_9AGAR</name>
<dbReference type="AlphaFoldDB" id="A0AAD7CKY0"/>
<organism evidence="1 2">
    <name type="scientific">Roridomyces roridus</name>
    <dbReference type="NCBI Taxonomy" id="1738132"/>
    <lineage>
        <taxon>Eukaryota</taxon>
        <taxon>Fungi</taxon>
        <taxon>Dikarya</taxon>
        <taxon>Basidiomycota</taxon>
        <taxon>Agaricomycotina</taxon>
        <taxon>Agaricomycetes</taxon>
        <taxon>Agaricomycetidae</taxon>
        <taxon>Agaricales</taxon>
        <taxon>Marasmiineae</taxon>
        <taxon>Mycenaceae</taxon>
        <taxon>Roridomyces</taxon>
    </lineage>
</organism>
<gene>
    <name evidence="1" type="ORF">FB45DRAFT_1051127</name>
</gene>
<keyword evidence="2" id="KW-1185">Reference proteome</keyword>